<feature type="transmembrane region" description="Helical" evidence="1">
    <location>
        <begin position="227"/>
        <end position="245"/>
    </location>
</feature>
<feature type="transmembrane region" description="Helical" evidence="1">
    <location>
        <begin position="81"/>
        <end position="103"/>
    </location>
</feature>
<evidence type="ECO:0000313" key="4">
    <source>
        <dbReference type="Proteomes" id="UP000199182"/>
    </source>
</evidence>
<feature type="transmembrane region" description="Helical" evidence="1">
    <location>
        <begin position="12"/>
        <end position="33"/>
    </location>
</feature>
<keyword evidence="4" id="KW-1185">Reference proteome</keyword>
<accession>A0A1H0EQX1</accession>
<dbReference type="OrthoDB" id="5446016at2"/>
<keyword evidence="1" id="KW-0472">Membrane</keyword>
<dbReference type="RefSeq" id="WP_092642443.1">
    <property type="nucleotide sequence ID" value="NZ_FNID01000035.1"/>
</dbReference>
<protein>
    <submittedName>
        <fullName evidence="3">Peptidoglycan/LPS O-acetylase OafA/YrhL, contains acyltransferase and SGNH-hydrolase domains</fullName>
    </submittedName>
</protein>
<keyword evidence="3" id="KW-0378">Hydrolase</keyword>
<feature type="domain" description="Acyltransferase 3" evidence="2">
    <location>
        <begin position="4"/>
        <end position="336"/>
    </location>
</feature>
<gene>
    <name evidence="3" type="ORF">SAMN05192585_13520</name>
</gene>
<feature type="transmembrane region" description="Helical" evidence="1">
    <location>
        <begin position="317"/>
        <end position="338"/>
    </location>
</feature>
<evidence type="ECO:0000259" key="2">
    <source>
        <dbReference type="Pfam" id="PF01757"/>
    </source>
</evidence>
<keyword evidence="1" id="KW-0812">Transmembrane</keyword>
<keyword evidence="3" id="KW-0808">Transferase</keyword>
<dbReference type="InterPro" id="IPR050623">
    <property type="entry name" value="Glucan_succinyl_AcylTrfase"/>
</dbReference>
<name>A0A1H0EQX1_9FIRM</name>
<dbReference type="EMBL" id="FNID01000035">
    <property type="protein sequence ID" value="SDN84736.1"/>
    <property type="molecule type" value="Genomic_DNA"/>
</dbReference>
<dbReference type="AlphaFoldDB" id="A0A1H0EQX1"/>
<feature type="transmembrane region" description="Helical" evidence="1">
    <location>
        <begin position="285"/>
        <end position="311"/>
    </location>
</feature>
<reference evidence="3 4" key="1">
    <citation type="submission" date="2016-10" db="EMBL/GenBank/DDBJ databases">
        <authorList>
            <person name="de Groot N.N."/>
        </authorList>
    </citation>
    <scope>NUCLEOTIDE SEQUENCE [LARGE SCALE GENOMIC DNA]</scope>
    <source>
        <strain evidence="3 4">CGMCC 1.5012</strain>
    </source>
</reference>
<evidence type="ECO:0000256" key="1">
    <source>
        <dbReference type="SAM" id="Phobius"/>
    </source>
</evidence>
<sequence>MRKYYIDNLRTLCILLLFPYHTFMVYNTFESFYVHGPKIQPLSDFVYICWPFFMPLMFALAGISSRYALQRRSAREYVKERFLRLFIPLVFGILLVIPAQTYFAERFHNGYTGGYFEHYVLFFTKATDLTGYNGGFTPAQLWFILYLFIISLLALPVMLWYNKRDKVMNGSSLTLPKLLPLFVFPLLGALIPIVDGRSIGEYFAWFMLGYFALSPEEVLQRLEKYRWPLTAFAAILLAGFYYSYILNGREYWFLVDILQRAAGWVSILAFLGLGRRYLNFTSKAATYFAGASFPVYIFHQTWLVIAAYYTLQLTDIVALQIPTIIAVSFTLSILTYELTKRLSVTRFMFGIKKPAPQKEAACNSGKK</sequence>
<proteinExistence type="predicted"/>
<feature type="transmembrane region" description="Helical" evidence="1">
    <location>
        <begin position="45"/>
        <end position="69"/>
    </location>
</feature>
<dbReference type="Proteomes" id="UP000199182">
    <property type="component" value="Unassembled WGS sequence"/>
</dbReference>
<keyword evidence="3" id="KW-0012">Acyltransferase</keyword>
<dbReference type="GO" id="GO:0016787">
    <property type="term" value="F:hydrolase activity"/>
    <property type="evidence" value="ECO:0007669"/>
    <property type="project" value="UniProtKB-KW"/>
</dbReference>
<dbReference type="PANTHER" id="PTHR36927:SF3">
    <property type="entry name" value="GLUCANS BIOSYNTHESIS PROTEIN C"/>
    <property type="match status" value="1"/>
</dbReference>
<dbReference type="Pfam" id="PF01757">
    <property type="entry name" value="Acyl_transf_3"/>
    <property type="match status" value="1"/>
</dbReference>
<dbReference type="STRING" id="258515.SAMN05192585_13520"/>
<dbReference type="PANTHER" id="PTHR36927">
    <property type="entry name" value="BLR4337 PROTEIN"/>
    <property type="match status" value="1"/>
</dbReference>
<dbReference type="GO" id="GO:0016747">
    <property type="term" value="F:acyltransferase activity, transferring groups other than amino-acyl groups"/>
    <property type="evidence" value="ECO:0007669"/>
    <property type="project" value="InterPro"/>
</dbReference>
<evidence type="ECO:0000313" key="3">
    <source>
        <dbReference type="EMBL" id="SDN84736.1"/>
    </source>
</evidence>
<dbReference type="InterPro" id="IPR002656">
    <property type="entry name" value="Acyl_transf_3_dom"/>
</dbReference>
<feature type="transmembrane region" description="Helical" evidence="1">
    <location>
        <begin position="141"/>
        <end position="161"/>
    </location>
</feature>
<feature type="transmembrane region" description="Helical" evidence="1">
    <location>
        <begin position="173"/>
        <end position="193"/>
    </location>
</feature>
<organism evidence="3 4">
    <name type="scientific">Acetanaerobacterium elongatum</name>
    <dbReference type="NCBI Taxonomy" id="258515"/>
    <lineage>
        <taxon>Bacteria</taxon>
        <taxon>Bacillati</taxon>
        <taxon>Bacillota</taxon>
        <taxon>Clostridia</taxon>
        <taxon>Eubacteriales</taxon>
        <taxon>Oscillospiraceae</taxon>
        <taxon>Acetanaerobacterium</taxon>
    </lineage>
</organism>
<keyword evidence="1" id="KW-1133">Transmembrane helix</keyword>